<dbReference type="Proteomes" id="UP000647339">
    <property type="component" value="Unassembled WGS sequence"/>
</dbReference>
<comment type="caution">
    <text evidence="1">The sequence shown here is derived from an EMBL/GenBank/DDBJ whole genome shotgun (WGS) entry which is preliminary data.</text>
</comment>
<dbReference type="EMBL" id="BMIU01000009">
    <property type="protein sequence ID" value="GGF31908.1"/>
    <property type="molecule type" value="Genomic_DNA"/>
</dbReference>
<name>A0ABQ1V200_9BACT</name>
<protein>
    <submittedName>
        <fullName evidence="1">Uncharacterized protein</fullName>
    </submittedName>
</protein>
<accession>A0ABQ1V200</accession>
<evidence type="ECO:0000313" key="2">
    <source>
        <dbReference type="Proteomes" id="UP000647339"/>
    </source>
</evidence>
<gene>
    <name evidence="1" type="ORF">GCM10011339_20150</name>
</gene>
<sequence>MSCNIYSFVGNKYVAVMCRHCQENNNDYNAVNILNYVIHTQIIKYQTFVKDKMAVKNR</sequence>
<keyword evidence="2" id="KW-1185">Reference proteome</keyword>
<organism evidence="1 2">
    <name type="scientific">Echinicola rosea</name>
    <dbReference type="NCBI Taxonomy" id="1807691"/>
    <lineage>
        <taxon>Bacteria</taxon>
        <taxon>Pseudomonadati</taxon>
        <taxon>Bacteroidota</taxon>
        <taxon>Cytophagia</taxon>
        <taxon>Cytophagales</taxon>
        <taxon>Cyclobacteriaceae</taxon>
        <taxon>Echinicola</taxon>
    </lineage>
</organism>
<reference evidence="2" key="1">
    <citation type="journal article" date="2019" name="Int. J. Syst. Evol. Microbiol.">
        <title>The Global Catalogue of Microorganisms (GCM) 10K type strain sequencing project: providing services to taxonomists for standard genome sequencing and annotation.</title>
        <authorList>
            <consortium name="The Broad Institute Genomics Platform"/>
            <consortium name="The Broad Institute Genome Sequencing Center for Infectious Disease"/>
            <person name="Wu L."/>
            <person name="Ma J."/>
        </authorList>
    </citation>
    <scope>NUCLEOTIDE SEQUENCE [LARGE SCALE GENOMIC DNA]</scope>
    <source>
        <strain evidence="2">CGMCC 1.15407</strain>
    </source>
</reference>
<proteinExistence type="predicted"/>
<evidence type="ECO:0000313" key="1">
    <source>
        <dbReference type="EMBL" id="GGF31908.1"/>
    </source>
</evidence>